<dbReference type="InterPro" id="IPR005110">
    <property type="entry name" value="MoeA_linker/N"/>
</dbReference>
<dbReference type="GeneID" id="102800736"/>
<comment type="function">
    <text evidence="5">Catalyzes two steps in the biosynthesis of the molybdenum cofactor. In the first step, molybdopterin is adenylated. Subsequently, molybdate is inserted into adenylated molybdopterin and AMP is released.</text>
</comment>
<keyword evidence="5" id="KW-0479">Metal-binding</keyword>
<feature type="compositionally biased region" description="Basic residues" evidence="6">
    <location>
        <begin position="158"/>
        <end position="177"/>
    </location>
</feature>
<comment type="similarity">
    <text evidence="5">Belongs to the MoeA family.</text>
</comment>
<evidence type="ECO:0000313" key="9">
    <source>
        <dbReference type="RefSeq" id="XP_006815801.1"/>
    </source>
</evidence>
<dbReference type="InterPro" id="IPR036688">
    <property type="entry name" value="MoeA_C_domain_IV_sf"/>
</dbReference>
<sequence>MASQSSDCNDHEDRIKVGILTVSDSCSKGKAEDKSGSNLKKLVTNKEGLNGVIVTQAIVPDDVRQIKATKSVIEKECPGMAVAMLMGSLKITPMAMLSRPVCGIRGKSLIVNLPGSTKGSQECYEIILPALPHAIHLLHEKMDRIRAVHSNLQQHDCHGHHHRLPHRPSDHHHHGNHRAKEDCNHHKHHFHVREDGAETNGNSQPKHHDIEKIARRPRHSPYPMITFDDAVERVMSNTHVSDIISISSQDALGCILGCDVKAKVAVPPFPASIKDGYAVIASDGIGDRQVISDSLAGDMPSLEVKPGHIMRITTGAPLPPGADAVVQVEDTQLIKDTDDGCTELEVRILKTPKTGQDIRPTGVDIEAGQTILCKFIKLGPSELGLLASVGVTTVDVYRKPTVAVMSTGNELSLVLQSLVERIQWCLEKADIVITTGGVSMGEKDLLKYVLQVKLGATLHFARVFLKPGKPTTFASLDYNGKKKLFFALPGNPVSAVVCCNLFVVPSLRKMMGSQYPHLTKIKTKLSTDVTLDPRPEFHRVVVHYSVDDPIPTALSTGSQQSSRLLSLKSANALLCLPPRTEYKSEMKKGSLVEAYIIGDV</sequence>
<evidence type="ECO:0000256" key="6">
    <source>
        <dbReference type="SAM" id="MobiDB-lite"/>
    </source>
</evidence>
<dbReference type="Pfam" id="PF03453">
    <property type="entry name" value="MoeA_N"/>
    <property type="match status" value="1"/>
</dbReference>
<dbReference type="CDD" id="cd00886">
    <property type="entry name" value="MogA_MoaB"/>
    <property type="match status" value="1"/>
</dbReference>
<comment type="similarity">
    <text evidence="2">In the N-terminal section; belongs to the MoaB/Mog family.</text>
</comment>
<evidence type="ECO:0000256" key="4">
    <source>
        <dbReference type="ARBA" id="ARBA00023150"/>
    </source>
</evidence>
<keyword evidence="5" id="KW-0500">Molybdenum</keyword>
<dbReference type="InterPro" id="IPR008284">
    <property type="entry name" value="MoCF_biosynth_CS"/>
</dbReference>
<dbReference type="CDD" id="cd00887">
    <property type="entry name" value="MoeA"/>
    <property type="match status" value="1"/>
</dbReference>
<evidence type="ECO:0000256" key="2">
    <source>
        <dbReference type="ARBA" id="ARBA00007589"/>
    </source>
</evidence>
<name>A0ABM0M710_SACKO</name>
<gene>
    <name evidence="9" type="primary">LOC102800736</name>
</gene>
<dbReference type="Pfam" id="PF00994">
    <property type="entry name" value="MoCF_biosynth"/>
    <property type="match status" value="1"/>
</dbReference>
<dbReference type="RefSeq" id="XP_006815801.1">
    <property type="nucleotide sequence ID" value="XM_006815738.1"/>
</dbReference>
<dbReference type="SUPFAM" id="SSF63882">
    <property type="entry name" value="MoeA N-terminal region -like"/>
    <property type="match status" value="1"/>
</dbReference>
<dbReference type="InterPro" id="IPR005111">
    <property type="entry name" value="MoeA_C_domain_IV"/>
</dbReference>
<reference evidence="9" key="1">
    <citation type="submission" date="2025-08" db="UniProtKB">
        <authorList>
            <consortium name="RefSeq"/>
        </authorList>
    </citation>
    <scope>IDENTIFICATION</scope>
    <source>
        <tissue evidence="9">Testes</tissue>
    </source>
</reference>
<dbReference type="InterPro" id="IPR001453">
    <property type="entry name" value="MoaB/Mog_dom"/>
</dbReference>
<comment type="similarity">
    <text evidence="3">In the C-terminal section; belongs to the MoeA family.</text>
</comment>
<evidence type="ECO:0000259" key="7">
    <source>
        <dbReference type="SMART" id="SM00852"/>
    </source>
</evidence>
<evidence type="ECO:0000256" key="5">
    <source>
        <dbReference type="RuleBase" id="RU365090"/>
    </source>
</evidence>
<evidence type="ECO:0000256" key="3">
    <source>
        <dbReference type="ARBA" id="ARBA00008339"/>
    </source>
</evidence>
<dbReference type="Gene3D" id="2.40.340.10">
    <property type="entry name" value="MoeA, C-terminal, domain IV"/>
    <property type="match status" value="1"/>
</dbReference>
<dbReference type="PANTHER" id="PTHR10192">
    <property type="entry name" value="MOLYBDOPTERIN BIOSYNTHESIS PROTEIN"/>
    <property type="match status" value="1"/>
</dbReference>
<dbReference type="Proteomes" id="UP000694865">
    <property type="component" value="Unplaced"/>
</dbReference>
<dbReference type="Gene3D" id="2.170.190.11">
    <property type="entry name" value="Molybdopterin biosynthesis moea protein, domain 3"/>
    <property type="match status" value="1"/>
</dbReference>
<organism evidence="8 9">
    <name type="scientific">Saccoglossus kowalevskii</name>
    <name type="common">Acorn worm</name>
    <dbReference type="NCBI Taxonomy" id="10224"/>
    <lineage>
        <taxon>Eukaryota</taxon>
        <taxon>Metazoa</taxon>
        <taxon>Hemichordata</taxon>
        <taxon>Enteropneusta</taxon>
        <taxon>Harrimaniidae</taxon>
        <taxon>Saccoglossus</taxon>
    </lineage>
</organism>
<dbReference type="SUPFAM" id="SSF63867">
    <property type="entry name" value="MoeA C-terminal domain-like"/>
    <property type="match status" value="1"/>
</dbReference>
<proteinExistence type="inferred from homology"/>
<accession>A0ABM0M710</accession>
<evidence type="ECO:0000256" key="1">
    <source>
        <dbReference type="ARBA" id="ARBA00005046"/>
    </source>
</evidence>
<dbReference type="Gene3D" id="3.40.980.10">
    <property type="entry name" value="MoaB/Mog-like domain"/>
    <property type="match status" value="4"/>
</dbReference>
<dbReference type="InterPro" id="IPR038987">
    <property type="entry name" value="MoeA-like"/>
</dbReference>
<dbReference type="Pfam" id="PF03454">
    <property type="entry name" value="MoeA_C"/>
    <property type="match status" value="1"/>
</dbReference>
<keyword evidence="4 5" id="KW-0501">Molybdenum cofactor biosynthesis</keyword>
<dbReference type="PROSITE" id="PS01079">
    <property type="entry name" value="MOCF_BIOSYNTHESIS_2"/>
    <property type="match status" value="1"/>
</dbReference>
<feature type="domain" description="MoaB/Mog" evidence="7">
    <location>
        <begin position="18"/>
        <end position="134"/>
    </location>
</feature>
<dbReference type="InterPro" id="IPR036425">
    <property type="entry name" value="MoaB/Mog-like_dom_sf"/>
</dbReference>
<feature type="region of interest" description="Disordered" evidence="6">
    <location>
        <begin position="157"/>
        <end position="181"/>
    </location>
</feature>
<comment type="cofactor">
    <cofactor evidence="5">
        <name>Mg(2+)</name>
        <dbReference type="ChEBI" id="CHEBI:18420"/>
    </cofactor>
</comment>
<keyword evidence="5" id="KW-0808">Transferase</keyword>
<comment type="catalytic activity">
    <reaction evidence="5">
        <text>molybdopterin + ATP + H(+) = adenylyl-molybdopterin + diphosphate</text>
        <dbReference type="Rhea" id="RHEA:31331"/>
        <dbReference type="ChEBI" id="CHEBI:15378"/>
        <dbReference type="ChEBI" id="CHEBI:30616"/>
        <dbReference type="ChEBI" id="CHEBI:33019"/>
        <dbReference type="ChEBI" id="CHEBI:58698"/>
        <dbReference type="ChEBI" id="CHEBI:62727"/>
    </reaction>
</comment>
<dbReference type="SUPFAM" id="SSF53218">
    <property type="entry name" value="Molybdenum cofactor biosynthesis proteins"/>
    <property type="match status" value="2"/>
</dbReference>
<feature type="domain" description="MoaB/Mog" evidence="7">
    <location>
        <begin position="403"/>
        <end position="509"/>
    </location>
</feature>
<comment type="pathway">
    <text evidence="1 5">Cofactor biosynthesis; molybdopterin biosynthesis.</text>
</comment>
<dbReference type="InterPro" id="IPR036135">
    <property type="entry name" value="MoeA_linker/N_sf"/>
</dbReference>
<comment type="catalytic activity">
    <reaction evidence="5">
        <text>adenylyl-molybdopterin + molybdate = Mo-molybdopterin + AMP + H(+)</text>
        <dbReference type="Rhea" id="RHEA:35047"/>
        <dbReference type="ChEBI" id="CHEBI:15378"/>
        <dbReference type="ChEBI" id="CHEBI:36264"/>
        <dbReference type="ChEBI" id="CHEBI:62727"/>
        <dbReference type="ChEBI" id="CHEBI:71302"/>
        <dbReference type="ChEBI" id="CHEBI:456215"/>
    </reaction>
</comment>
<protein>
    <submittedName>
        <fullName evidence="9">Gephyrin-like</fullName>
    </submittedName>
</protein>
<dbReference type="PANTHER" id="PTHR10192:SF5">
    <property type="entry name" value="GEPHYRIN"/>
    <property type="match status" value="1"/>
</dbReference>
<keyword evidence="5" id="KW-0460">Magnesium</keyword>
<evidence type="ECO:0000313" key="8">
    <source>
        <dbReference type="Proteomes" id="UP000694865"/>
    </source>
</evidence>
<keyword evidence="8" id="KW-1185">Reference proteome</keyword>
<dbReference type="SMART" id="SM00852">
    <property type="entry name" value="MoCF_biosynth"/>
    <property type="match status" value="2"/>
</dbReference>